<evidence type="ECO:0000256" key="6">
    <source>
        <dbReference type="ARBA" id="ARBA00037784"/>
    </source>
</evidence>
<comment type="function">
    <text evidence="6">Specifically deaminates adenosine-37 to inosine in tRNA-Ala.</text>
</comment>
<organism evidence="13">
    <name type="scientific">Corethron hystrix</name>
    <dbReference type="NCBI Taxonomy" id="216773"/>
    <lineage>
        <taxon>Eukaryota</taxon>
        <taxon>Sar</taxon>
        <taxon>Stramenopiles</taxon>
        <taxon>Ochrophyta</taxon>
        <taxon>Bacillariophyta</taxon>
        <taxon>Coscinodiscophyceae</taxon>
        <taxon>Corethrophycidae</taxon>
        <taxon>Corethrales</taxon>
        <taxon>Corethraceae</taxon>
        <taxon>Corethron</taxon>
    </lineage>
</organism>
<comment type="similarity">
    <text evidence="7">Belongs to the ADAT1 family.</text>
</comment>
<keyword evidence="2" id="KW-0479">Metal-binding</keyword>
<keyword evidence="1" id="KW-0819">tRNA processing</keyword>
<evidence type="ECO:0000313" key="14">
    <source>
        <dbReference type="EMBL" id="CAD8887463.1"/>
    </source>
</evidence>
<dbReference type="EC" id="3.5.4.34" evidence="8"/>
<evidence type="ECO:0000256" key="9">
    <source>
        <dbReference type="ARBA" id="ARBA00040502"/>
    </source>
</evidence>
<feature type="domain" description="A to I editase" evidence="12">
    <location>
        <begin position="70"/>
        <end position="613"/>
    </location>
</feature>
<keyword evidence="4" id="KW-0862">Zinc</keyword>
<dbReference type="InterPro" id="IPR002466">
    <property type="entry name" value="A_deamin"/>
</dbReference>
<evidence type="ECO:0000256" key="2">
    <source>
        <dbReference type="ARBA" id="ARBA00022723"/>
    </source>
</evidence>
<proteinExistence type="inferred from homology"/>
<evidence type="ECO:0000256" key="4">
    <source>
        <dbReference type="ARBA" id="ARBA00022833"/>
    </source>
</evidence>
<dbReference type="Pfam" id="PF02137">
    <property type="entry name" value="A_deamin"/>
    <property type="match status" value="2"/>
</dbReference>
<name>A0A6U5GYH6_9STRA</name>
<dbReference type="AlphaFoldDB" id="A0A6U5GYH6"/>
<dbReference type="PANTHER" id="PTHR46516:SF1">
    <property type="entry name" value="TRNA-SPECIFIC ADENOSINE DEAMINASE 1"/>
    <property type="match status" value="1"/>
</dbReference>
<evidence type="ECO:0000256" key="10">
    <source>
        <dbReference type="ARBA" id="ARBA00041760"/>
    </source>
</evidence>
<dbReference type="GO" id="GO:0008033">
    <property type="term" value="P:tRNA processing"/>
    <property type="evidence" value="ECO:0007669"/>
    <property type="project" value="UniProtKB-KW"/>
</dbReference>
<dbReference type="GO" id="GO:0003723">
    <property type="term" value="F:RNA binding"/>
    <property type="evidence" value="ECO:0007669"/>
    <property type="project" value="InterPro"/>
</dbReference>
<dbReference type="EMBL" id="HBFR01020375">
    <property type="protein sequence ID" value="CAD8887463.1"/>
    <property type="molecule type" value="Transcribed_RNA"/>
</dbReference>
<evidence type="ECO:0000256" key="1">
    <source>
        <dbReference type="ARBA" id="ARBA00022694"/>
    </source>
</evidence>
<protein>
    <recommendedName>
        <fullName evidence="9">tRNA-specific adenosine deaminase 1</fullName>
        <ecNumber evidence="8">3.5.4.34</ecNumber>
    </recommendedName>
    <alternativeName>
        <fullName evidence="10">tRNA-specific adenosine-37 deaminase</fullName>
    </alternativeName>
</protein>
<reference evidence="13" key="1">
    <citation type="submission" date="2021-01" db="EMBL/GenBank/DDBJ databases">
        <authorList>
            <person name="Corre E."/>
            <person name="Pelletier E."/>
            <person name="Niang G."/>
            <person name="Scheremetjew M."/>
            <person name="Finn R."/>
            <person name="Kale V."/>
            <person name="Holt S."/>
            <person name="Cochrane G."/>
            <person name="Meng A."/>
            <person name="Brown T."/>
            <person name="Cohen L."/>
        </authorList>
    </citation>
    <scope>NUCLEOTIDE SEQUENCE</scope>
    <source>
        <strain evidence="13">308</strain>
    </source>
</reference>
<keyword evidence="3" id="KW-0378">Hydrolase</keyword>
<evidence type="ECO:0000256" key="8">
    <source>
        <dbReference type="ARBA" id="ARBA00038940"/>
    </source>
</evidence>
<dbReference type="EMBL" id="HBFR01020374">
    <property type="protein sequence ID" value="CAD8887462.1"/>
    <property type="molecule type" value="Transcribed_RNA"/>
</dbReference>
<dbReference type="GO" id="GO:0043829">
    <property type="term" value="F:tRNA-specific adenosine-37 deaminase activity"/>
    <property type="evidence" value="ECO:0007669"/>
    <property type="project" value="UniProtKB-EC"/>
</dbReference>
<accession>A0A6U5GYH6</accession>
<dbReference type="PROSITE" id="PS50141">
    <property type="entry name" value="A_DEAMIN_EDITASE"/>
    <property type="match status" value="1"/>
</dbReference>
<evidence type="ECO:0000256" key="7">
    <source>
        <dbReference type="ARBA" id="ARBA00038326"/>
    </source>
</evidence>
<comment type="cofactor">
    <cofactor evidence="5">
        <name>1D-myo-inositol hexakisphosphate</name>
        <dbReference type="ChEBI" id="CHEBI:58130"/>
    </cofactor>
</comment>
<evidence type="ECO:0000256" key="3">
    <source>
        <dbReference type="ARBA" id="ARBA00022801"/>
    </source>
</evidence>
<comment type="catalytic activity">
    <reaction evidence="11">
        <text>adenosine(37) in tRNA(Ala) + H2O + H(+) = inosine(37) in tRNA(Ala) + NH4(+)</text>
        <dbReference type="Rhea" id="RHEA:50968"/>
        <dbReference type="Rhea" id="RHEA-COMP:12855"/>
        <dbReference type="Rhea" id="RHEA-COMP:12856"/>
        <dbReference type="ChEBI" id="CHEBI:15377"/>
        <dbReference type="ChEBI" id="CHEBI:15378"/>
        <dbReference type="ChEBI" id="CHEBI:28938"/>
        <dbReference type="ChEBI" id="CHEBI:74411"/>
        <dbReference type="ChEBI" id="CHEBI:82852"/>
        <dbReference type="EC" id="3.5.4.34"/>
    </reaction>
</comment>
<evidence type="ECO:0000259" key="12">
    <source>
        <dbReference type="PROSITE" id="PS50141"/>
    </source>
</evidence>
<gene>
    <name evidence="13" type="ORF">CHYS00102_LOCUS14660</name>
    <name evidence="14" type="ORF">CHYS00102_LOCUS14661</name>
</gene>
<evidence type="ECO:0000256" key="5">
    <source>
        <dbReference type="ARBA" id="ARBA00037026"/>
    </source>
</evidence>
<dbReference type="PANTHER" id="PTHR46516">
    <property type="entry name" value="TRNA-SPECIFIC ADENOSINE DEAMINASE 1"/>
    <property type="match status" value="1"/>
</dbReference>
<dbReference type="GO" id="GO:0046872">
    <property type="term" value="F:metal ion binding"/>
    <property type="evidence" value="ECO:0007669"/>
    <property type="project" value="UniProtKB-KW"/>
</dbReference>
<dbReference type="SMART" id="SM00552">
    <property type="entry name" value="ADEAMc"/>
    <property type="match status" value="1"/>
</dbReference>
<evidence type="ECO:0000256" key="11">
    <source>
        <dbReference type="ARBA" id="ARBA00047635"/>
    </source>
</evidence>
<sequence length="687" mass="76980">MSTLSDRIAQCALRHYESGMYDSKCKSNRGKPQSGKEWTVFAAIVVLDESEGSRDPEAKTTGYSDMWVVSCATGSKCTGLSRIGDNLNVCGGTVLHDSHAEVLCRRGLVLTLWKEVEEKLNREIRIGKDWKKEKETYDSTGNFFLEKNCGKKRELLETDCSPARSKLENDQLGPSFQFSLRPELSLHLYISDSPCGDASIYKVGTESVENESSGYMGNPERHTESRALMKLDDENDGVNLLKRKLDENDERVERKKNLANFTGAKIVLSPATGITSENINITEEIHMSSKTNVGITSCDSSRNISPKVNVDKKLHGSTPYEDAYISNGEKVTKKSFCNLTLAREDTQIVSALRTKSGRSNLPEHLRSVSMSCSDKLCRWSLLGLQGGLLSRWIPFPITFKSILVGRDPRTSPQSNEQRDALKRAVVVRGKKAYQCAIIAQNENLKCGAYSCYREADVYVVDCTFLHGMALSKAKQQQSNNATDAQIINKKRKRKKMLSPCGFSLNWQTVVKSVSLYPSPTLLNAKNNKEAKNEMSMNSLEVTIGATGQKEGKLKPNDKFETNKVSSRLCRKMFYLHAKRCSLLVDKYTPRSLQIPNSKFYSRSKLKENTDDLALLLQGKEGSNNSRQSEIFTYSEFKKMLATENYCRMRELILVGNKNLEVSVDNVEKNAPLVGWILHPKVGDFVAD</sequence>
<evidence type="ECO:0000313" key="13">
    <source>
        <dbReference type="EMBL" id="CAD8887462.1"/>
    </source>
</evidence>